<evidence type="ECO:0000256" key="1">
    <source>
        <dbReference type="ARBA" id="ARBA00022723"/>
    </source>
</evidence>
<dbReference type="GO" id="GO:0004222">
    <property type="term" value="F:metalloendopeptidase activity"/>
    <property type="evidence" value="ECO:0007669"/>
    <property type="project" value="TreeGrafter"/>
</dbReference>
<dbReference type="PANTHER" id="PTHR43690">
    <property type="entry name" value="NARDILYSIN"/>
    <property type="match status" value="1"/>
</dbReference>
<feature type="domain" description="Coenzyme PQQ synthesis protein F-like C-terminal lobe" evidence="3">
    <location>
        <begin position="186"/>
        <end position="280"/>
    </location>
</feature>
<dbReference type="Proteomes" id="UP000663829">
    <property type="component" value="Unassembled WGS sequence"/>
</dbReference>
<dbReference type="Pfam" id="PF16187">
    <property type="entry name" value="Peptidase_M16_M"/>
    <property type="match status" value="1"/>
</dbReference>
<dbReference type="Proteomes" id="UP000681722">
    <property type="component" value="Unassembled WGS sequence"/>
</dbReference>
<evidence type="ECO:0000259" key="2">
    <source>
        <dbReference type="Pfam" id="PF16187"/>
    </source>
</evidence>
<evidence type="ECO:0000313" key="5">
    <source>
        <dbReference type="EMBL" id="CAF4444374.1"/>
    </source>
</evidence>
<organism evidence="4 6">
    <name type="scientific">Didymodactylos carnosus</name>
    <dbReference type="NCBI Taxonomy" id="1234261"/>
    <lineage>
        <taxon>Eukaryota</taxon>
        <taxon>Metazoa</taxon>
        <taxon>Spiralia</taxon>
        <taxon>Gnathifera</taxon>
        <taxon>Rotifera</taxon>
        <taxon>Eurotatoria</taxon>
        <taxon>Bdelloidea</taxon>
        <taxon>Philodinida</taxon>
        <taxon>Philodinidae</taxon>
        <taxon>Didymodactylos</taxon>
    </lineage>
</organism>
<dbReference type="EMBL" id="CAJNOQ010031086">
    <property type="protein sequence ID" value="CAF1578037.1"/>
    <property type="molecule type" value="Genomic_DNA"/>
</dbReference>
<evidence type="ECO:0008006" key="7">
    <source>
        <dbReference type="Google" id="ProtNLM"/>
    </source>
</evidence>
<dbReference type="InterPro" id="IPR054734">
    <property type="entry name" value="PqqF-like_C_4"/>
</dbReference>
<evidence type="ECO:0000259" key="3">
    <source>
        <dbReference type="Pfam" id="PF22456"/>
    </source>
</evidence>
<sequence>LTIHGFNHKILTLLNKIVERMVNIKVDKQRFEILKEKVKRSLQNFRRDVPYQLAMFGITYLTAEHLWNKEELLSCIDGITVHDLEVFIPRMLSRFYIDALMYGNITKEQACEYMSSLQRQFQEHHYYQPLFPSLWLNQRELKLPEGCNYGYLMLNDAHQLHAIEIYLQCFPQTIDNNALLEFFCYLIEEPCFDQLRTKEQLGYVVSSGARRSHGVQGFRVIVQSSVTLEHVNLRIETFLDSVKNMLVSMPDDIYVKQRESFTIKKVEIPKKMHNQGNKWWNEITTHQYCFERPRLEVDVIKSLEREDILKFYEHYISPHSLYRRKLSLHVVPSPIAKQQSSTTIEKDDNMLGVDAGSDDEEIDDGVKGERLVEVEFTPQSVQELTKQKPIADIPLVEEIVEIEKALSKALSVAEPDSKVIRIENMVKEEKPLALPQVCETDTY</sequence>
<feature type="domain" description="Peptidase M16 middle/third" evidence="2">
    <location>
        <begin position="1"/>
        <end position="74"/>
    </location>
</feature>
<dbReference type="EMBL" id="CAJOBC010097002">
    <property type="protein sequence ID" value="CAF4444374.1"/>
    <property type="molecule type" value="Genomic_DNA"/>
</dbReference>
<dbReference type="SUPFAM" id="SSF63411">
    <property type="entry name" value="LuxS/MPP-like metallohydrolase"/>
    <property type="match status" value="2"/>
</dbReference>
<proteinExistence type="predicted"/>
<dbReference type="InterPro" id="IPR050626">
    <property type="entry name" value="Peptidase_M16"/>
</dbReference>
<comment type="caution">
    <text evidence="4">The sequence shown here is derived from an EMBL/GenBank/DDBJ whole genome shotgun (WGS) entry which is preliminary data.</text>
</comment>
<dbReference type="GO" id="GO:0005829">
    <property type="term" value="C:cytosol"/>
    <property type="evidence" value="ECO:0007669"/>
    <property type="project" value="TreeGrafter"/>
</dbReference>
<dbReference type="PANTHER" id="PTHR43690:SF18">
    <property type="entry name" value="INSULIN-DEGRADING ENZYME-RELATED"/>
    <property type="match status" value="1"/>
</dbReference>
<dbReference type="GO" id="GO:0046872">
    <property type="term" value="F:metal ion binding"/>
    <property type="evidence" value="ECO:0007669"/>
    <property type="project" value="UniProtKB-KW"/>
</dbReference>
<dbReference type="GO" id="GO:0005739">
    <property type="term" value="C:mitochondrion"/>
    <property type="evidence" value="ECO:0007669"/>
    <property type="project" value="TreeGrafter"/>
</dbReference>
<dbReference type="InterPro" id="IPR032632">
    <property type="entry name" value="Peptidase_M16_M"/>
</dbReference>
<gene>
    <name evidence="4" type="ORF">GPM918_LOCUS40888</name>
    <name evidence="5" type="ORF">SRO942_LOCUS41881</name>
</gene>
<dbReference type="OrthoDB" id="952271at2759"/>
<evidence type="ECO:0000313" key="6">
    <source>
        <dbReference type="Proteomes" id="UP000663829"/>
    </source>
</evidence>
<name>A0A815YYW0_9BILA</name>
<dbReference type="AlphaFoldDB" id="A0A815YYW0"/>
<keyword evidence="1" id="KW-0479">Metal-binding</keyword>
<dbReference type="Pfam" id="PF22456">
    <property type="entry name" value="PqqF-like_C_4"/>
    <property type="match status" value="1"/>
</dbReference>
<dbReference type="GO" id="GO:0043171">
    <property type="term" value="P:peptide catabolic process"/>
    <property type="evidence" value="ECO:0007669"/>
    <property type="project" value="TreeGrafter"/>
</dbReference>
<keyword evidence="6" id="KW-1185">Reference proteome</keyword>
<dbReference type="Gene3D" id="3.30.830.10">
    <property type="entry name" value="Metalloenzyme, LuxS/M16 peptidase-like"/>
    <property type="match status" value="2"/>
</dbReference>
<evidence type="ECO:0000313" key="4">
    <source>
        <dbReference type="EMBL" id="CAF1578037.1"/>
    </source>
</evidence>
<feature type="non-terminal residue" evidence="4">
    <location>
        <position position="1"/>
    </location>
</feature>
<protein>
    <recommendedName>
        <fullName evidence="7">Insulin-degrading enzyme</fullName>
    </recommendedName>
</protein>
<dbReference type="InterPro" id="IPR011249">
    <property type="entry name" value="Metalloenz_LuxS/M16"/>
</dbReference>
<dbReference type="GO" id="GO:0051603">
    <property type="term" value="P:proteolysis involved in protein catabolic process"/>
    <property type="evidence" value="ECO:0007669"/>
    <property type="project" value="TreeGrafter"/>
</dbReference>
<accession>A0A815YYW0</accession>
<reference evidence="4" key="1">
    <citation type="submission" date="2021-02" db="EMBL/GenBank/DDBJ databases">
        <authorList>
            <person name="Nowell W R."/>
        </authorList>
    </citation>
    <scope>NUCLEOTIDE SEQUENCE</scope>
</reference>